<accession>A0A7X9FP90</accession>
<evidence type="ECO:0000259" key="1">
    <source>
        <dbReference type="Pfam" id="PF10135"/>
    </source>
</evidence>
<dbReference type="Proteomes" id="UP000524246">
    <property type="component" value="Unassembled WGS sequence"/>
</dbReference>
<dbReference type="Pfam" id="PF10135">
    <property type="entry name" value="Rod-binding"/>
    <property type="match status" value="1"/>
</dbReference>
<gene>
    <name evidence="2" type="ORF">GYA55_01190</name>
</gene>
<organism evidence="2 3">
    <name type="scientific">SAR324 cluster bacterium</name>
    <dbReference type="NCBI Taxonomy" id="2024889"/>
    <lineage>
        <taxon>Bacteria</taxon>
        <taxon>Deltaproteobacteria</taxon>
        <taxon>SAR324 cluster</taxon>
    </lineage>
</organism>
<sequence>MGSDTKSELIGSLLDSGVYKAQATRQAKALDATLKGTKRGYSEKEIEKASAQFEALLLQQMMSAMWKSIPNEGLLSGSREEAIYRDMLNQGLAESIATGPSVGIKNVVMKELKASEKK</sequence>
<dbReference type="InterPro" id="IPR019301">
    <property type="entry name" value="Flagellar_prot_FlgJ_N"/>
</dbReference>
<comment type="caution">
    <text evidence="2">The sequence shown here is derived from an EMBL/GenBank/DDBJ whole genome shotgun (WGS) entry which is preliminary data.</text>
</comment>
<dbReference type="EMBL" id="JAAZON010000044">
    <property type="protein sequence ID" value="NMC61761.1"/>
    <property type="molecule type" value="Genomic_DNA"/>
</dbReference>
<evidence type="ECO:0000313" key="2">
    <source>
        <dbReference type="EMBL" id="NMC61761.1"/>
    </source>
</evidence>
<proteinExistence type="predicted"/>
<evidence type="ECO:0000313" key="3">
    <source>
        <dbReference type="Proteomes" id="UP000524246"/>
    </source>
</evidence>
<protein>
    <recommendedName>
        <fullName evidence="1">Flagellar protein FlgJ N-terminal domain-containing protein</fullName>
    </recommendedName>
</protein>
<reference evidence="2 3" key="1">
    <citation type="journal article" date="2020" name="Biotechnol. Biofuels">
        <title>New insights from the biogas microbiome by comprehensive genome-resolved metagenomics of nearly 1600 species originating from multiple anaerobic digesters.</title>
        <authorList>
            <person name="Campanaro S."/>
            <person name="Treu L."/>
            <person name="Rodriguez-R L.M."/>
            <person name="Kovalovszki A."/>
            <person name="Ziels R.M."/>
            <person name="Maus I."/>
            <person name="Zhu X."/>
            <person name="Kougias P.G."/>
            <person name="Basile A."/>
            <person name="Luo G."/>
            <person name="Schluter A."/>
            <person name="Konstantinidis K.T."/>
            <person name="Angelidaki I."/>
        </authorList>
    </citation>
    <scope>NUCLEOTIDE SEQUENCE [LARGE SCALE GENOMIC DNA]</scope>
    <source>
        <strain evidence="2">AS27yjCOA_65</strain>
    </source>
</reference>
<name>A0A7X9FP90_9DELT</name>
<feature type="domain" description="Flagellar protein FlgJ N-terminal" evidence="1">
    <location>
        <begin position="64"/>
        <end position="110"/>
    </location>
</feature>
<dbReference type="AlphaFoldDB" id="A0A7X9FP90"/>